<dbReference type="InterPro" id="IPR036567">
    <property type="entry name" value="RHF-like"/>
</dbReference>
<dbReference type="Proteomes" id="UP000598271">
    <property type="component" value="Unassembled WGS sequence"/>
</dbReference>
<evidence type="ECO:0000313" key="1">
    <source>
        <dbReference type="EMBL" id="GHB80889.1"/>
    </source>
</evidence>
<evidence type="ECO:0000313" key="2">
    <source>
        <dbReference type="Proteomes" id="UP000598271"/>
    </source>
</evidence>
<accession>A0A8J3DC37</accession>
<dbReference type="SUPFAM" id="SSF69754">
    <property type="entry name" value="Ribosome binding protein Y (YfiA homologue)"/>
    <property type="match status" value="1"/>
</dbReference>
<reference evidence="1 2" key="1">
    <citation type="journal article" date="2014" name="Int. J. Syst. Evol. Microbiol.">
        <title>Complete genome sequence of Corynebacterium casei LMG S-19264T (=DSM 44701T), isolated from a smear-ripened cheese.</title>
        <authorList>
            <consortium name="US DOE Joint Genome Institute (JGI-PGF)"/>
            <person name="Walter F."/>
            <person name="Albersmeier A."/>
            <person name="Kalinowski J."/>
            <person name="Ruckert C."/>
        </authorList>
    </citation>
    <scope>NUCLEOTIDE SEQUENCE [LARGE SCALE GENOMIC DNA]</scope>
    <source>
        <strain evidence="1 2">KCTC 12866</strain>
    </source>
</reference>
<name>A0A8J3DC37_9BACT</name>
<dbReference type="AlphaFoldDB" id="A0A8J3DC37"/>
<sequence length="111" mass="12574">MKKTERFQNIKLDIQTDDFDPSKDIITTIHIELRKLMRVYGSILGADVYLCYDSPTDADRKVARMRVGAPGRNYVAEACSDTWDQALLEVTGKLRSQLLGRHTANHRAHAA</sequence>
<dbReference type="EMBL" id="BMXF01000004">
    <property type="protein sequence ID" value="GHB80889.1"/>
    <property type="molecule type" value="Genomic_DNA"/>
</dbReference>
<keyword evidence="2" id="KW-1185">Reference proteome</keyword>
<protein>
    <submittedName>
        <fullName evidence="1">Uncharacterized protein</fullName>
    </submittedName>
</protein>
<dbReference type="Gene3D" id="3.30.160.100">
    <property type="entry name" value="Ribosome hibernation promotion factor-like"/>
    <property type="match status" value="1"/>
</dbReference>
<organism evidence="1 2">
    <name type="scientific">Persicitalea jodogahamensis</name>
    <dbReference type="NCBI Taxonomy" id="402147"/>
    <lineage>
        <taxon>Bacteria</taxon>
        <taxon>Pseudomonadati</taxon>
        <taxon>Bacteroidota</taxon>
        <taxon>Cytophagia</taxon>
        <taxon>Cytophagales</taxon>
        <taxon>Spirosomataceae</taxon>
        <taxon>Persicitalea</taxon>
    </lineage>
</organism>
<proteinExistence type="predicted"/>
<gene>
    <name evidence="1" type="ORF">GCM10007390_39380</name>
</gene>
<dbReference type="RefSeq" id="WP_189566407.1">
    <property type="nucleotide sequence ID" value="NZ_BMXF01000004.1"/>
</dbReference>
<comment type="caution">
    <text evidence="1">The sequence shown here is derived from an EMBL/GenBank/DDBJ whole genome shotgun (WGS) entry which is preliminary data.</text>
</comment>